<sequence length="341" mass="38351">MDSPMDYQQAYKPHGFKMWLSATIAPGRGAACPVAELRLFDDTSEHTFSDIFSPEEQRILMSTSSRKAPLHVATGTESVVSCQHVHQQHQRRKATSNDQTAVRDGLRTPAERGQRLGTASDTYSRICFPTSTASVDGVPIHGKTHRDERLLGMTDRDKETKHSMLVYDENDSDDQLRTPLRGTLQKNTSTMTQNESSPEFATLTTTVQMMTQLLERQQLMFANMSSIINDESLKGARRSYEGTPLQITTMPDLTSTLPTYSGTDTENLTKWIASLESMREWCSWSDMAMLSAGISRLRGRAAAWHRTEGTAIKEWADWLTALKNEFDKQPLFCQWVTSVNA</sequence>
<reference evidence="1 2" key="1">
    <citation type="journal article" date="2020" name="Cell">
        <title>Large-Scale Comparative Analyses of Tick Genomes Elucidate Their Genetic Diversity and Vector Capacities.</title>
        <authorList>
            <consortium name="Tick Genome and Microbiome Consortium (TIGMIC)"/>
            <person name="Jia N."/>
            <person name="Wang J."/>
            <person name="Shi W."/>
            <person name="Du L."/>
            <person name="Sun Y."/>
            <person name="Zhan W."/>
            <person name="Jiang J.F."/>
            <person name="Wang Q."/>
            <person name="Zhang B."/>
            <person name="Ji P."/>
            <person name="Bell-Sakyi L."/>
            <person name="Cui X.M."/>
            <person name="Yuan T.T."/>
            <person name="Jiang B.G."/>
            <person name="Yang W.F."/>
            <person name="Lam T.T."/>
            <person name="Chang Q.C."/>
            <person name="Ding S.J."/>
            <person name="Wang X.J."/>
            <person name="Zhu J.G."/>
            <person name="Ruan X.D."/>
            <person name="Zhao L."/>
            <person name="Wei J.T."/>
            <person name="Ye R.Z."/>
            <person name="Que T.C."/>
            <person name="Du C.H."/>
            <person name="Zhou Y.H."/>
            <person name="Cheng J.X."/>
            <person name="Dai P.F."/>
            <person name="Guo W.B."/>
            <person name="Han X.H."/>
            <person name="Huang E.J."/>
            <person name="Li L.F."/>
            <person name="Wei W."/>
            <person name="Gao Y.C."/>
            <person name="Liu J.Z."/>
            <person name="Shao H.Z."/>
            <person name="Wang X."/>
            <person name="Wang C.C."/>
            <person name="Yang T.C."/>
            <person name="Huo Q.B."/>
            <person name="Li W."/>
            <person name="Chen H.Y."/>
            <person name="Chen S.E."/>
            <person name="Zhou L.G."/>
            <person name="Ni X.B."/>
            <person name="Tian J.H."/>
            <person name="Sheng Y."/>
            <person name="Liu T."/>
            <person name="Pan Y.S."/>
            <person name="Xia L.Y."/>
            <person name="Li J."/>
            <person name="Zhao F."/>
            <person name="Cao W.C."/>
        </authorList>
    </citation>
    <scope>NUCLEOTIDE SEQUENCE [LARGE SCALE GENOMIC DNA]</scope>
    <source>
        <strain evidence="1">Iper-2018</strain>
    </source>
</reference>
<evidence type="ECO:0000313" key="2">
    <source>
        <dbReference type="Proteomes" id="UP000805193"/>
    </source>
</evidence>
<protein>
    <submittedName>
        <fullName evidence="1">Uncharacterized protein</fullName>
    </submittedName>
</protein>
<evidence type="ECO:0000313" key="1">
    <source>
        <dbReference type="EMBL" id="KAG0445446.1"/>
    </source>
</evidence>
<comment type="caution">
    <text evidence="1">The sequence shown here is derived from an EMBL/GenBank/DDBJ whole genome shotgun (WGS) entry which is preliminary data.</text>
</comment>
<proteinExistence type="predicted"/>
<dbReference type="Proteomes" id="UP000805193">
    <property type="component" value="Unassembled WGS sequence"/>
</dbReference>
<organism evidence="1 2">
    <name type="scientific">Ixodes persulcatus</name>
    <name type="common">Taiga tick</name>
    <dbReference type="NCBI Taxonomy" id="34615"/>
    <lineage>
        <taxon>Eukaryota</taxon>
        <taxon>Metazoa</taxon>
        <taxon>Ecdysozoa</taxon>
        <taxon>Arthropoda</taxon>
        <taxon>Chelicerata</taxon>
        <taxon>Arachnida</taxon>
        <taxon>Acari</taxon>
        <taxon>Parasitiformes</taxon>
        <taxon>Ixodida</taxon>
        <taxon>Ixodoidea</taxon>
        <taxon>Ixodidae</taxon>
        <taxon>Ixodinae</taxon>
        <taxon>Ixodes</taxon>
    </lineage>
</organism>
<gene>
    <name evidence="1" type="ORF">HPB47_015071</name>
</gene>
<accession>A0AC60R1Z0</accession>
<keyword evidence="2" id="KW-1185">Reference proteome</keyword>
<name>A0AC60R1Z0_IXOPE</name>
<dbReference type="EMBL" id="JABSTQ010000359">
    <property type="protein sequence ID" value="KAG0445446.1"/>
    <property type="molecule type" value="Genomic_DNA"/>
</dbReference>